<proteinExistence type="predicted"/>
<feature type="domain" description="Transposase IS200-like" evidence="1">
    <location>
        <begin position="9"/>
        <end position="124"/>
    </location>
</feature>
<sequence length="221" mass="25425">MPRSGRLVVTGYPHHVIQRGHNKQPVFLEDEDYSYYLSSLKDWRCEYGVKLYAYCLMTNHIHLLLEPSTSEGLGLLMKRLAGRQTRYFNAKYLRNGTLWDGRYKSSVVDSDAYLFNCARYIELNPVRAGIVPTPQDYRWSSFNEHIGNSHFSNVCDTLSGLSDPENYEAYVSEGIGDDELSFIRSSVNRNQLTGSASFISKIERITSIRVEHRGRGRPRKK</sequence>
<dbReference type="InterPro" id="IPR036515">
    <property type="entry name" value="Transposase_17_sf"/>
</dbReference>
<dbReference type="EMBL" id="JADEYS010000013">
    <property type="protein sequence ID" value="MBE9398255.1"/>
    <property type="molecule type" value="Genomic_DNA"/>
</dbReference>
<accession>A0A8J7K6C7</accession>
<name>A0A8J7K6C7_9GAMM</name>
<dbReference type="GO" id="GO:0004803">
    <property type="term" value="F:transposase activity"/>
    <property type="evidence" value="ECO:0007669"/>
    <property type="project" value="InterPro"/>
</dbReference>
<organism evidence="2 3">
    <name type="scientific">Pontibacterium sinense</name>
    <dbReference type="NCBI Taxonomy" id="2781979"/>
    <lineage>
        <taxon>Bacteria</taxon>
        <taxon>Pseudomonadati</taxon>
        <taxon>Pseudomonadota</taxon>
        <taxon>Gammaproteobacteria</taxon>
        <taxon>Oceanospirillales</taxon>
        <taxon>Oceanospirillaceae</taxon>
        <taxon>Pontibacterium</taxon>
    </lineage>
</organism>
<evidence type="ECO:0000259" key="1">
    <source>
        <dbReference type="SMART" id="SM01321"/>
    </source>
</evidence>
<gene>
    <name evidence="2" type="ORF">IOQ59_13415</name>
</gene>
<dbReference type="Pfam" id="PF01797">
    <property type="entry name" value="Y1_Tnp"/>
    <property type="match status" value="1"/>
</dbReference>
<dbReference type="GO" id="GO:0006313">
    <property type="term" value="P:DNA transposition"/>
    <property type="evidence" value="ECO:0007669"/>
    <property type="project" value="InterPro"/>
</dbReference>
<protein>
    <submittedName>
        <fullName evidence="2">Transposase</fullName>
    </submittedName>
</protein>
<dbReference type="PANTHER" id="PTHR34322">
    <property type="entry name" value="TRANSPOSASE, Y1_TNP DOMAIN-CONTAINING"/>
    <property type="match status" value="1"/>
</dbReference>
<dbReference type="Gene3D" id="3.30.70.1290">
    <property type="entry name" value="Transposase IS200-like"/>
    <property type="match status" value="1"/>
</dbReference>
<dbReference type="PANTHER" id="PTHR34322:SF2">
    <property type="entry name" value="TRANSPOSASE IS200-LIKE DOMAIN-CONTAINING PROTEIN"/>
    <property type="match status" value="1"/>
</dbReference>
<dbReference type="Proteomes" id="UP000640333">
    <property type="component" value="Unassembled WGS sequence"/>
</dbReference>
<dbReference type="SUPFAM" id="SSF143422">
    <property type="entry name" value="Transposase IS200-like"/>
    <property type="match status" value="1"/>
</dbReference>
<dbReference type="GO" id="GO:0003677">
    <property type="term" value="F:DNA binding"/>
    <property type="evidence" value="ECO:0007669"/>
    <property type="project" value="InterPro"/>
</dbReference>
<comment type="caution">
    <text evidence="2">The sequence shown here is derived from an EMBL/GenBank/DDBJ whole genome shotgun (WGS) entry which is preliminary data.</text>
</comment>
<dbReference type="InterPro" id="IPR002686">
    <property type="entry name" value="Transposase_17"/>
</dbReference>
<dbReference type="SMART" id="SM01321">
    <property type="entry name" value="Y1_Tnp"/>
    <property type="match status" value="1"/>
</dbReference>
<reference evidence="2" key="1">
    <citation type="submission" date="2020-10" db="EMBL/GenBank/DDBJ databases">
        <title>Bacterium isolated from coastal waters sediment.</title>
        <authorList>
            <person name="Chen R.-J."/>
            <person name="Lu D.-C."/>
            <person name="Zhu K.-L."/>
            <person name="Du Z.-J."/>
        </authorList>
    </citation>
    <scope>NUCLEOTIDE SEQUENCE</scope>
    <source>
        <strain evidence="2">N1Y112</strain>
    </source>
</reference>
<evidence type="ECO:0000313" key="3">
    <source>
        <dbReference type="Proteomes" id="UP000640333"/>
    </source>
</evidence>
<dbReference type="AlphaFoldDB" id="A0A8J7K6C7"/>
<keyword evidence="3" id="KW-1185">Reference proteome</keyword>
<evidence type="ECO:0000313" key="2">
    <source>
        <dbReference type="EMBL" id="MBE9398255.1"/>
    </source>
</evidence>